<proteinExistence type="predicted"/>
<dbReference type="EMBL" id="JBHSNZ010000008">
    <property type="protein sequence ID" value="MFC5808887.1"/>
    <property type="molecule type" value="Genomic_DNA"/>
</dbReference>
<dbReference type="Proteomes" id="UP001596112">
    <property type="component" value="Unassembled WGS sequence"/>
</dbReference>
<evidence type="ECO:0000313" key="3">
    <source>
        <dbReference type="Proteomes" id="UP001596112"/>
    </source>
</evidence>
<accession>A0ABW1B6U2</accession>
<reference evidence="3" key="1">
    <citation type="journal article" date="2019" name="Int. J. Syst. Evol. Microbiol.">
        <title>The Global Catalogue of Microorganisms (GCM) 10K type strain sequencing project: providing services to taxonomists for standard genome sequencing and annotation.</title>
        <authorList>
            <consortium name="The Broad Institute Genomics Platform"/>
            <consortium name="The Broad Institute Genome Sequencing Center for Infectious Disease"/>
            <person name="Wu L."/>
            <person name="Ma J."/>
        </authorList>
    </citation>
    <scope>NUCLEOTIDE SEQUENCE [LARGE SCALE GENOMIC DNA]</scope>
    <source>
        <strain evidence="3">JCM 9918</strain>
    </source>
</reference>
<name>A0ABW1B6U2_9ACTN</name>
<keyword evidence="1" id="KW-1133">Transmembrane helix</keyword>
<evidence type="ECO:0000313" key="2">
    <source>
        <dbReference type="EMBL" id="MFC5808887.1"/>
    </source>
</evidence>
<keyword evidence="1" id="KW-0812">Transmembrane</keyword>
<gene>
    <name evidence="2" type="ORF">ACFQGO_15475</name>
</gene>
<evidence type="ECO:0000256" key="1">
    <source>
        <dbReference type="SAM" id="Phobius"/>
    </source>
</evidence>
<feature type="transmembrane region" description="Helical" evidence="1">
    <location>
        <begin position="76"/>
        <end position="94"/>
    </location>
</feature>
<dbReference type="RefSeq" id="WP_272171637.1">
    <property type="nucleotide sequence ID" value="NZ_JAQOSL010000034.1"/>
</dbReference>
<keyword evidence="1" id="KW-0472">Membrane</keyword>
<protein>
    <submittedName>
        <fullName evidence="2">Uncharacterized protein</fullName>
    </submittedName>
</protein>
<keyword evidence="3" id="KW-1185">Reference proteome</keyword>
<comment type="caution">
    <text evidence="2">The sequence shown here is derived from an EMBL/GenBank/DDBJ whole genome shotgun (WGS) entry which is preliminary data.</text>
</comment>
<organism evidence="2 3">
    <name type="scientific">Streptomyces heilongjiangensis</name>
    <dbReference type="NCBI Taxonomy" id="945052"/>
    <lineage>
        <taxon>Bacteria</taxon>
        <taxon>Bacillati</taxon>
        <taxon>Actinomycetota</taxon>
        <taxon>Actinomycetes</taxon>
        <taxon>Kitasatosporales</taxon>
        <taxon>Streptomycetaceae</taxon>
        <taxon>Streptomyces</taxon>
    </lineage>
</organism>
<sequence length="481" mass="53824">MSNDQIPQPRRAGDGLGRATRDACTVPHFNEFMGELFIEKLLRDDLHAVVPSVGIDFLPVLQSCLEARRRRQSRDIKLLAVALCGSLLSLALIGFGALPLVPFPVIGMLVVAYCIVRKDLIARQLAVRSLARHRPSDPRPRRAGDWAAARLAVINQTQQGNLSVYRDFSPFQGFGPTVSTWSLTVRLRPNQQESSEPVKAFTAKDISQHVKAELAGLCSPQSRVERTTFEDRVFVNGRKIPQEWLYGAEGERSVSGRPVTTISESELEEILSSPKEAVRHYLCVHTSSWEGEVVASTFLHCCVESETLYLDFHQTVLSPVRIHPQARQLLNGHLPQKREIISEAAFLTLPWLVLAPLRALNRWRTDVRLEKRRAQARERAAQDPAYDYSSWFSLRESINTDAYENFFQNLDVDRQCKTAQRNILASVIDFLDAHGVDTSEFRKQQTSILNHGVLQLGGTYSVKAQAVGPGAKAVSLDAPDK</sequence>